<dbReference type="AlphaFoldDB" id="A0AAD4MJT9"/>
<evidence type="ECO:0000256" key="1">
    <source>
        <dbReference type="SAM" id="MobiDB-lite"/>
    </source>
</evidence>
<gene>
    <name evidence="2" type="ORF">DdX_18428</name>
</gene>
<proteinExistence type="predicted"/>
<feature type="compositionally biased region" description="Acidic residues" evidence="1">
    <location>
        <begin position="59"/>
        <end position="69"/>
    </location>
</feature>
<accession>A0AAD4MJT9</accession>
<evidence type="ECO:0000313" key="2">
    <source>
        <dbReference type="EMBL" id="KAI1697572.1"/>
    </source>
</evidence>
<name>A0AAD4MJT9_9BILA</name>
<sequence length="532" mass="60011">MYSVSLWFQSSQNEDPLCPHIPRLSRFHQPTTAERSQLRQWREQFRRGQVPQGRSTQSDDWDSLPDEELVSGTPATRPSGATKKYRQNLYHCDLTDGIRNISVVLDDEQKGRLKDCVRKIEHFLQHSFGLSDDKRAAKAAHKLKQCLKKHNDIAKLIRFEKITTWGSIFDVTYVSVDLTAVYVDVIITLDSNDDCDLFEAMRNATEGDAEKESAVLVLIEELKVILLDVSLSMGQKKAKMHDKFKMFFEMHVEWEEFFLEIEIEGFGSLSEFVDVARGFKQSLTLEVVLSGSSDSDCALCEALTEASANTSFDLSVRSQIKQFRDKLVTFFATTTDVEVRLAYLSAQYWQMIIMEPWIVKVMSLVSIKDKTCGCGEDWGIFADLIWVSQFCKNSGSCGCVTCGMNPASTAAPSTTPVPTTQATTIAPAVCPNRPQLIVVSAQNKTILTDVLTEHYNSWNASMKLGFNTCFNQVRKAIWDNVQFPSASVKITEIVRVFKAYNANNLDKQKVLMDIYIAKWNGIIQKFCDCGSG</sequence>
<feature type="region of interest" description="Disordered" evidence="1">
    <location>
        <begin position="44"/>
        <end position="82"/>
    </location>
</feature>
<dbReference type="EMBL" id="JAKKPZ010000262">
    <property type="protein sequence ID" value="KAI1697572.1"/>
    <property type="molecule type" value="Genomic_DNA"/>
</dbReference>
<evidence type="ECO:0000313" key="3">
    <source>
        <dbReference type="Proteomes" id="UP001201812"/>
    </source>
</evidence>
<keyword evidence="3" id="KW-1185">Reference proteome</keyword>
<reference evidence="2" key="1">
    <citation type="submission" date="2022-01" db="EMBL/GenBank/DDBJ databases">
        <title>Genome Sequence Resource for Two Populations of Ditylenchus destructor, the Migratory Endoparasitic Phytonematode.</title>
        <authorList>
            <person name="Zhang H."/>
            <person name="Lin R."/>
            <person name="Xie B."/>
        </authorList>
    </citation>
    <scope>NUCLEOTIDE SEQUENCE</scope>
    <source>
        <strain evidence="2">BazhouSP</strain>
    </source>
</reference>
<protein>
    <submittedName>
        <fullName evidence="2">Uncharacterized protein</fullName>
    </submittedName>
</protein>
<dbReference type="Proteomes" id="UP001201812">
    <property type="component" value="Unassembled WGS sequence"/>
</dbReference>
<comment type="caution">
    <text evidence="2">The sequence shown here is derived from an EMBL/GenBank/DDBJ whole genome shotgun (WGS) entry which is preliminary data.</text>
</comment>
<organism evidence="2 3">
    <name type="scientific">Ditylenchus destructor</name>
    <dbReference type="NCBI Taxonomy" id="166010"/>
    <lineage>
        <taxon>Eukaryota</taxon>
        <taxon>Metazoa</taxon>
        <taxon>Ecdysozoa</taxon>
        <taxon>Nematoda</taxon>
        <taxon>Chromadorea</taxon>
        <taxon>Rhabditida</taxon>
        <taxon>Tylenchina</taxon>
        <taxon>Tylenchomorpha</taxon>
        <taxon>Sphaerularioidea</taxon>
        <taxon>Anguinidae</taxon>
        <taxon>Anguininae</taxon>
        <taxon>Ditylenchus</taxon>
    </lineage>
</organism>